<feature type="compositionally biased region" description="Basic and acidic residues" evidence="1">
    <location>
        <begin position="162"/>
        <end position="190"/>
    </location>
</feature>
<evidence type="ECO:0000256" key="1">
    <source>
        <dbReference type="SAM" id="MobiDB-lite"/>
    </source>
</evidence>
<evidence type="ECO:0000313" key="3">
    <source>
        <dbReference type="Proteomes" id="UP000326553"/>
    </source>
</evidence>
<feature type="compositionally biased region" description="Basic and acidic residues" evidence="1">
    <location>
        <begin position="1"/>
        <end position="14"/>
    </location>
</feature>
<feature type="compositionally biased region" description="Basic and acidic residues" evidence="1">
    <location>
        <begin position="82"/>
        <end position="105"/>
    </location>
</feature>
<feature type="compositionally biased region" description="Polar residues" evidence="1">
    <location>
        <begin position="116"/>
        <end position="137"/>
    </location>
</feature>
<dbReference type="AlphaFoldDB" id="A0A5J6HNN8"/>
<dbReference type="EMBL" id="CP023695">
    <property type="protein sequence ID" value="QEV21088.1"/>
    <property type="molecule type" value="Genomic_DNA"/>
</dbReference>
<feature type="compositionally biased region" description="Basic and acidic residues" evidence="1">
    <location>
        <begin position="63"/>
        <end position="72"/>
    </location>
</feature>
<dbReference type="KEGG" id="salw:CP975_29205"/>
<feature type="region of interest" description="Disordered" evidence="1">
    <location>
        <begin position="292"/>
        <end position="345"/>
    </location>
</feature>
<feature type="compositionally biased region" description="Basic and acidic residues" evidence="1">
    <location>
        <begin position="21"/>
        <end position="36"/>
    </location>
</feature>
<dbReference type="RefSeq" id="WP_055528347.1">
    <property type="nucleotide sequence ID" value="NZ_CP023695.1"/>
</dbReference>
<accession>A0A5J6HNN8</accession>
<evidence type="ECO:0000313" key="2">
    <source>
        <dbReference type="EMBL" id="QEV21088.1"/>
    </source>
</evidence>
<dbReference type="OrthoDB" id="9920974at2"/>
<proteinExistence type="predicted"/>
<dbReference type="Proteomes" id="UP000326553">
    <property type="component" value="Chromosome"/>
</dbReference>
<protein>
    <submittedName>
        <fullName evidence="2">Uncharacterized protein</fullName>
    </submittedName>
</protein>
<keyword evidence="3" id="KW-1185">Reference proteome</keyword>
<organism evidence="2 3">
    <name type="scientific">Streptomyces alboniger</name>
    <dbReference type="NCBI Taxonomy" id="132473"/>
    <lineage>
        <taxon>Bacteria</taxon>
        <taxon>Bacillati</taxon>
        <taxon>Actinomycetota</taxon>
        <taxon>Actinomycetes</taxon>
        <taxon>Kitasatosporales</taxon>
        <taxon>Streptomycetaceae</taxon>
        <taxon>Streptomyces</taxon>
        <taxon>Streptomyces aurantiacus group</taxon>
    </lineage>
</organism>
<feature type="region of interest" description="Disordered" evidence="1">
    <location>
        <begin position="1"/>
        <end position="193"/>
    </location>
</feature>
<name>A0A5J6HNN8_STRAD</name>
<gene>
    <name evidence="2" type="ORF">CP975_29205</name>
</gene>
<sequence length="478" mass="51845">MSERDNEQTERTEQPKSPAEGARDGPDSSVRQDRPDLGTPRDAGTHGTPRDAGTHGTAPGGSRETDANRPRLPEASPSYRTMEYRNEDRLAEKPPHTLELRKEDMTPDAVSYVKYTGTTENTASGGMSGPNATSSPGRTEAAPVQTEDPRVAKPGEPAAQKQAEKPEKPEKKGADGRTDTDVRKELEKKTGKSYNELVVGLGRGPIDPAKISPRDLERELVNNGTLRPILMDTKEPVVIDNVLTPDSYREQWFYNDGRVGPESKIDAAKAAGQQAVRDAVVQGIASGIAGMRPGSASDGIVKPAPEQRRYEPRPPTTYEPRQGAYHPEPPKWGGKGPQGPENNSQLTVPRVVTGEVKTANSIEEGRNKTLTEWAAQHPEKSCVAVVTYDAHGNLGMEVYLAGGNQDLVWRNDNIGHIDPSKLPKEAYQSSAFGTKIEPAVTQYVGEYLGQHFQTKSGSATGPDLVPGQSKMKFNLMTK</sequence>
<reference evidence="2 3" key="1">
    <citation type="submission" date="2017-09" db="EMBL/GenBank/DDBJ databases">
        <authorList>
            <person name="Lee N."/>
            <person name="Cho B.-K."/>
        </authorList>
    </citation>
    <scope>NUCLEOTIDE SEQUENCE [LARGE SCALE GENOMIC DNA]</scope>
    <source>
        <strain evidence="2 3">ATCC 12461</strain>
    </source>
</reference>